<reference evidence="5" key="1">
    <citation type="submission" date="2022-10" db="EMBL/GenBank/DDBJ databases">
        <title>Culturing micro-colonial fungi from biological soil crusts in the Mojave desert and describing Neophaeococcomyces mojavensis, and introducing the new genera and species Taxawa tesnikishii.</title>
        <authorList>
            <person name="Kurbessoian T."/>
            <person name="Stajich J.E."/>
        </authorList>
    </citation>
    <scope>NUCLEOTIDE SEQUENCE</scope>
    <source>
        <strain evidence="5">TK_41</strain>
    </source>
</reference>
<organism evidence="5 6">
    <name type="scientific">Cladophialophora chaetospira</name>
    <dbReference type="NCBI Taxonomy" id="386627"/>
    <lineage>
        <taxon>Eukaryota</taxon>
        <taxon>Fungi</taxon>
        <taxon>Dikarya</taxon>
        <taxon>Ascomycota</taxon>
        <taxon>Pezizomycotina</taxon>
        <taxon>Eurotiomycetes</taxon>
        <taxon>Chaetothyriomycetidae</taxon>
        <taxon>Chaetothyriales</taxon>
        <taxon>Herpotrichiellaceae</taxon>
        <taxon>Cladophialophora</taxon>
    </lineage>
</organism>
<comment type="similarity">
    <text evidence="1 4">Belongs to the short-chain dehydrogenases/reductases (SDR) family.</text>
</comment>
<protein>
    <submittedName>
        <fullName evidence="5">Uncharacterized protein</fullName>
    </submittedName>
</protein>
<keyword evidence="6" id="KW-1185">Reference proteome</keyword>
<evidence type="ECO:0000256" key="1">
    <source>
        <dbReference type="ARBA" id="ARBA00006484"/>
    </source>
</evidence>
<evidence type="ECO:0000313" key="5">
    <source>
        <dbReference type="EMBL" id="KAJ9612958.1"/>
    </source>
</evidence>
<dbReference type="InterPro" id="IPR036291">
    <property type="entry name" value="NAD(P)-bd_dom_sf"/>
</dbReference>
<dbReference type="PRINTS" id="PR00081">
    <property type="entry name" value="GDHRDH"/>
</dbReference>
<keyword evidence="3" id="KW-0560">Oxidoreductase</keyword>
<dbReference type="Pfam" id="PF00106">
    <property type="entry name" value="adh_short"/>
    <property type="match status" value="1"/>
</dbReference>
<dbReference type="InterPro" id="IPR002347">
    <property type="entry name" value="SDR_fam"/>
</dbReference>
<dbReference type="PROSITE" id="PS00061">
    <property type="entry name" value="ADH_SHORT"/>
    <property type="match status" value="1"/>
</dbReference>
<accession>A0AA38XGB7</accession>
<dbReference type="InterPro" id="IPR020904">
    <property type="entry name" value="Sc_DH/Rdtase_CS"/>
</dbReference>
<comment type="caution">
    <text evidence="5">The sequence shown here is derived from an EMBL/GenBank/DDBJ whole genome shotgun (WGS) entry which is preliminary data.</text>
</comment>
<proteinExistence type="inferred from homology"/>
<dbReference type="SUPFAM" id="SSF51735">
    <property type="entry name" value="NAD(P)-binding Rossmann-fold domains"/>
    <property type="match status" value="1"/>
</dbReference>
<evidence type="ECO:0000313" key="6">
    <source>
        <dbReference type="Proteomes" id="UP001172673"/>
    </source>
</evidence>
<sequence>MSSTNHNTWLVTGANSGLGLSIALAALRAGNRVLATARGVERAAKEHPEVEKLGGQWLELDVTSSKTEQIVAEAVSATDGRLDVVVNNADFMHLTSLEDARIEDITRMLDTHVIGAIRVTKGVLPTMRAQESGVIVNMSSFSGFIGHAGCGLYSMSKFALEGISEVWAAELGPFGIRVVLLEPGAFRTLLVKKVKADTVTRSEIGVHYLETDVGKTIQITEDLADNPEKLVAGDPSKLAERVMEIVDVTGHAKETRDVLRFPLGKDSLHIIEGKLRKLQSDFEATKALAQSTDYDAHVGGGAGDL</sequence>
<evidence type="ECO:0000256" key="4">
    <source>
        <dbReference type="RuleBase" id="RU000363"/>
    </source>
</evidence>
<keyword evidence="2" id="KW-0521">NADP</keyword>
<dbReference type="InterPro" id="IPR051911">
    <property type="entry name" value="SDR_oxidoreductase"/>
</dbReference>
<dbReference type="PANTHER" id="PTHR43976:SF16">
    <property type="entry name" value="SHORT-CHAIN DEHYDROGENASE_REDUCTASE FAMILY PROTEIN"/>
    <property type="match status" value="1"/>
</dbReference>
<dbReference type="GO" id="GO:0016491">
    <property type="term" value="F:oxidoreductase activity"/>
    <property type="evidence" value="ECO:0007669"/>
    <property type="project" value="UniProtKB-KW"/>
</dbReference>
<dbReference type="EMBL" id="JAPDRK010000004">
    <property type="protein sequence ID" value="KAJ9612958.1"/>
    <property type="molecule type" value="Genomic_DNA"/>
</dbReference>
<name>A0AA38XGB7_9EURO</name>
<dbReference type="AlphaFoldDB" id="A0AA38XGB7"/>
<dbReference type="Proteomes" id="UP001172673">
    <property type="component" value="Unassembled WGS sequence"/>
</dbReference>
<dbReference type="Gene3D" id="3.40.50.720">
    <property type="entry name" value="NAD(P)-binding Rossmann-like Domain"/>
    <property type="match status" value="1"/>
</dbReference>
<dbReference type="PRINTS" id="PR00080">
    <property type="entry name" value="SDRFAMILY"/>
</dbReference>
<gene>
    <name evidence="5" type="ORF">H2200_002899</name>
</gene>
<dbReference type="PANTHER" id="PTHR43976">
    <property type="entry name" value="SHORT CHAIN DEHYDROGENASE"/>
    <property type="match status" value="1"/>
</dbReference>
<dbReference type="CDD" id="cd05374">
    <property type="entry name" value="17beta-HSD-like_SDR_c"/>
    <property type="match status" value="1"/>
</dbReference>
<evidence type="ECO:0000256" key="2">
    <source>
        <dbReference type="ARBA" id="ARBA00022857"/>
    </source>
</evidence>
<evidence type="ECO:0000256" key="3">
    <source>
        <dbReference type="ARBA" id="ARBA00023002"/>
    </source>
</evidence>